<dbReference type="SMART" id="SM00671">
    <property type="entry name" value="SEL1"/>
    <property type="match status" value="2"/>
</dbReference>
<evidence type="ECO:0000313" key="5">
    <source>
        <dbReference type="Proteomes" id="UP000002186"/>
    </source>
</evidence>
<dbReference type="KEGG" id="tmz:Tmz1t_2820"/>
<evidence type="ECO:0000256" key="2">
    <source>
        <dbReference type="SAM" id="SignalP"/>
    </source>
</evidence>
<dbReference type="STRING" id="85643.Tmz1t_2820"/>
<organism evidence="3 5">
    <name type="scientific">Thauera aminoaromatica</name>
    <dbReference type="NCBI Taxonomy" id="164330"/>
    <lineage>
        <taxon>Bacteria</taxon>
        <taxon>Pseudomonadati</taxon>
        <taxon>Pseudomonadota</taxon>
        <taxon>Betaproteobacteria</taxon>
        <taxon>Rhodocyclales</taxon>
        <taxon>Zoogloeaceae</taxon>
        <taxon>Thauera</taxon>
    </lineage>
</organism>
<dbReference type="EMBL" id="CP001281">
    <property type="protein sequence ID" value="ACR01419.1"/>
    <property type="molecule type" value="Genomic_DNA"/>
</dbReference>
<evidence type="ECO:0000313" key="6">
    <source>
        <dbReference type="Proteomes" id="UP000321192"/>
    </source>
</evidence>
<dbReference type="PANTHER" id="PTHR46430:SF2">
    <property type="entry name" value="CHITIN SYNTHASE REGULATORY FACTOR 4"/>
    <property type="match status" value="1"/>
</dbReference>
<gene>
    <name evidence="3" type="ordered locus">Tmz1t_2820</name>
    <name evidence="4" type="ORF">E6Q80_22885</name>
</gene>
<reference evidence="5" key="1">
    <citation type="submission" date="2009-05" db="EMBL/GenBank/DDBJ databases">
        <title>Complete sequence of chromosome of Thauera sp. MZ1T.</title>
        <authorList>
            <consortium name="US DOE Joint Genome Institute"/>
            <person name="Lucas S."/>
            <person name="Copeland A."/>
            <person name="Lapidus A."/>
            <person name="Glavina del Rio T."/>
            <person name="Dalin E."/>
            <person name="Tice H."/>
            <person name="Bruce D."/>
            <person name="Goodwin L."/>
            <person name="Pitluck S."/>
            <person name="Sims D."/>
            <person name="Brettin T."/>
            <person name="Detter J.C."/>
            <person name="Han C."/>
            <person name="Larimer F."/>
            <person name="Land M."/>
            <person name="Hauser L."/>
            <person name="Kyrpides N."/>
            <person name="Mikhailova N."/>
            <person name="Sayler G.S."/>
        </authorList>
    </citation>
    <scope>NUCLEOTIDE SEQUENCE [LARGE SCALE GENOMIC DNA]</scope>
    <source>
        <strain evidence="5">MZ1T</strain>
    </source>
</reference>
<keyword evidence="1" id="KW-0677">Repeat</keyword>
<dbReference type="HOGENOM" id="CLU_1677005_0_0_4"/>
<dbReference type="OrthoDB" id="5365194at2"/>
<feature type="chain" id="PRO_5042451236" evidence="2">
    <location>
        <begin position="24"/>
        <end position="157"/>
    </location>
</feature>
<name>C4KAJ3_THASP</name>
<evidence type="ECO:0000256" key="1">
    <source>
        <dbReference type="ARBA" id="ARBA00022737"/>
    </source>
</evidence>
<evidence type="ECO:0000313" key="3">
    <source>
        <dbReference type="EMBL" id="ACR01419.1"/>
    </source>
</evidence>
<evidence type="ECO:0000313" key="4">
    <source>
        <dbReference type="EMBL" id="TXH78343.1"/>
    </source>
</evidence>
<proteinExistence type="predicted"/>
<protein>
    <submittedName>
        <fullName evidence="3">Sel1 domain protein repeat-containing protein</fullName>
    </submittedName>
    <submittedName>
        <fullName evidence="4">Sel1 repeat family protein</fullName>
    </submittedName>
</protein>
<reference evidence="3 5" key="2">
    <citation type="journal article" date="2012" name="Stand. Genomic Sci.">
        <title>Complete genome sequence of Thauera aminoaromatica strain MZ1T.</title>
        <authorList>
            <person name="Jiang K."/>
            <person name="Sanseverino J."/>
            <person name="Chauhan A."/>
            <person name="Lucas S."/>
            <person name="Copeland A."/>
            <person name="Lapidus A."/>
            <person name="Del Rio T.G."/>
            <person name="Dalin E."/>
            <person name="Tice H."/>
            <person name="Bruce D."/>
            <person name="Goodwin L."/>
            <person name="Pitluck S."/>
            <person name="Sims D."/>
            <person name="Brettin T."/>
            <person name="Detter J.C."/>
            <person name="Han C."/>
            <person name="Chang Y.J."/>
            <person name="Larimer F."/>
            <person name="Land M."/>
            <person name="Hauser L."/>
            <person name="Kyrpides N.C."/>
            <person name="Mikhailova N."/>
            <person name="Moser S."/>
            <person name="Jegier P."/>
            <person name="Close D."/>
            <person name="Debruyn J.M."/>
            <person name="Wang Y."/>
            <person name="Layton A.C."/>
            <person name="Allen M.S."/>
            <person name="Sayler G.S."/>
        </authorList>
    </citation>
    <scope>NUCLEOTIDE SEQUENCE [LARGE SCALE GENOMIC DNA]</scope>
    <source>
        <strain evidence="3 5">MZ1T</strain>
    </source>
</reference>
<dbReference type="AlphaFoldDB" id="C4KAJ3"/>
<dbReference type="InterPro" id="IPR051726">
    <property type="entry name" value="Chitin_Synth_Reg"/>
</dbReference>
<dbReference type="PANTHER" id="PTHR46430">
    <property type="entry name" value="PROTEIN SKT5-RELATED"/>
    <property type="match status" value="1"/>
</dbReference>
<sequence length="157" mass="16825">MRPLVARLLTAWIIAQAPGAAHALEPEELDALVARPSIGLYKAYAEFKMARYGSAREIWSALAQAGVAEAWFHLGILAEDGLGEPRDAAAALERYRRGGEAGSSKAQYRLGLLHLEGRLVPADPVQARYWLAVAAANGDEEAARRLATLPASIPAAR</sequence>
<dbReference type="RefSeq" id="WP_012585682.1">
    <property type="nucleotide sequence ID" value="NC_011662.2"/>
</dbReference>
<dbReference type="SUPFAM" id="SSF81901">
    <property type="entry name" value="HCP-like"/>
    <property type="match status" value="1"/>
</dbReference>
<accession>A0A5C7S4B7</accession>
<dbReference type="Proteomes" id="UP000321192">
    <property type="component" value="Unassembled WGS sequence"/>
</dbReference>
<dbReference type="eggNOG" id="COG0790">
    <property type="taxonomic scope" value="Bacteria"/>
</dbReference>
<keyword evidence="2" id="KW-0732">Signal</keyword>
<dbReference type="Proteomes" id="UP000002186">
    <property type="component" value="Chromosome"/>
</dbReference>
<accession>C4KAJ3</accession>
<dbReference type="InterPro" id="IPR011990">
    <property type="entry name" value="TPR-like_helical_dom_sf"/>
</dbReference>
<dbReference type="InterPro" id="IPR006597">
    <property type="entry name" value="Sel1-like"/>
</dbReference>
<feature type="signal peptide" evidence="2">
    <location>
        <begin position="1"/>
        <end position="23"/>
    </location>
</feature>
<dbReference type="EMBL" id="SSFD01000393">
    <property type="protein sequence ID" value="TXH78343.1"/>
    <property type="molecule type" value="Genomic_DNA"/>
</dbReference>
<reference evidence="4 6" key="3">
    <citation type="submission" date="2018-09" db="EMBL/GenBank/DDBJ databases">
        <title>Metagenome Assembled Genomes from an Advanced Water Purification Facility.</title>
        <authorList>
            <person name="Stamps B.W."/>
            <person name="Spear J.R."/>
        </authorList>
    </citation>
    <scope>NUCLEOTIDE SEQUENCE [LARGE SCALE GENOMIC DNA]</scope>
    <source>
        <strain evidence="4">Bin_27_1</strain>
    </source>
</reference>
<keyword evidence="5" id="KW-1185">Reference proteome</keyword>
<dbReference type="Pfam" id="PF08238">
    <property type="entry name" value="Sel1"/>
    <property type="match status" value="2"/>
</dbReference>
<dbReference type="Gene3D" id="1.25.40.10">
    <property type="entry name" value="Tetratricopeptide repeat domain"/>
    <property type="match status" value="1"/>
</dbReference>